<dbReference type="InterPro" id="IPR016186">
    <property type="entry name" value="C-type_lectin-like/link_sf"/>
</dbReference>
<evidence type="ECO:0000313" key="1">
    <source>
        <dbReference type="Ensembl" id="ENSPREP00000005478.1"/>
    </source>
</evidence>
<dbReference type="PANTHER" id="PTHR45710:SF26">
    <property type="entry name" value="RH26557P"/>
    <property type="match status" value="1"/>
</dbReference>
<reference evidence="1" key="2">
    <citation type="submission" date="2025-08" db="UniProtKB">
        <authorList>
            <consortium name="Ensembl"/>
        </authorList>
    </citation>
    <scope>IDENTIFICATION</scope>
    <source>
        <strain evidence="1">Guanapo</strain>
    </source>
</reference>
<reference evidence="1" key="3">
    <citation type="submission" date="2025-09" db="UniProtKB">
        <authorList>
            <consortium name="Ensembl"/>
        </authorList>
    </citation>
    <scope>IDENTIFICATION</scope>
    <source>
        <strain evidence="1">Guanapo</strain>
    </source>
</reference>
<dbReference type="SUPFAM" id="SSF56436">
    <property type="entry name" value="C-type lectin-like"/>
    <property type="match status" value="1"/>
</dbReference>
<dbReference type="Bgee" id="ENSPREG00000003797">
    <property type="expression patterns" value="Expressed in caudal fin and 1 other cell type or tissue"/>
</dbReference>
<name>A0A3P9N7I0_POERE</name>
<evidence type="ECO:0000313" key="2">
    <source>
        <dbReference type="Proteomes" id="UP000242638"/>
    </source>
</evidence>
<dbReference type="Gene3D" id="3.10.100.10">
    <property type="entry name" value="Mannose-Binding Protein A, subunit A"/>
    <property type="match status" value="1"/>
</dbReference>
<dbReference type="Ensembl" id="ENSPRET00000005553.1">
    <property type="protein sequence ID" value="ENSPREP00000005478.1"/>
    <property type="gene ID" value="ENSPREG00000003797.1"/>
</dbReference>
<dbReference type="InterPro" id="IPR050828">
    <property type="entry name" value="C-type_lectin/matrix_domain"/>
</dbReference>
<dbReference type="InterPro" id="IPR016187">
    <property type="entry name" value="CTDL_fold"/>
</dbReference>
<evidence type="ECO:0008006" key="3">
    <source>
        <dbReference type="Google" id="ProtNLM"/>
    </source>
</evidence>
<organism evidence="1 2">
    <name type="scientific">Poecilia reticulata</name>
    <name type="common">Guppy</name>
    <name type="synonym">Acanthophacelus reticulatus</name>
    <dbReference type="NCBI Taxonomy" id="8081"/>
    <lineage>
        <taxon>Eukaryota</taxon>
        <taxon>Metazoa</taxon>
        <taxon>Chordata</taxon>
        <taxon>Craniata</taxon>
        <taxon>Vertebrata</taxon>
        <taxon>Euteleostomi</taxon>
        <taxon>Actinopterygii</taxon>
        <taxon>Neopterygii</taxon>
        <taxon>Teleostei</taxon>
        <taxon>Neoteleostei</taxon>
        <taxon>Acanthomorphata</taxon>
        <taxon>Ovalentaria</taxon>
        <taxon>Atherinomorphae</taxon>
        <taxon>Cyprinodontiformes</taxon>
        <taxon>Poeciliidae</taxon>
        <taxon>Poeciliinae</taxon>
        <taxon>Poecilia</taxon>
    </lineage>
</organism>
<accession>A0A3P9N7I0</accession>
<proteinExistence type="predicted"/>
<dbReference type="Proteomes" id="UP000242638">
    <property type="component" value="Unassembled WGS sequence"/>
</dbReference>
<dbReference type="PANTHER" id="PTHR45710">
    <property type="entry name" value="C-TYPE LECTIN DOMAIN-CONTAINING PROTEIN 180"/>
    <property type="match status" value="1"/>
</dbReference>
<dbReference type="GeneTree" id="ENSGT00940000175285"/>
<sequence>AKFFQIKCLNLFIFVSACILTFYFINYVSALPVFCPAGWRRFGCSCYLLSSSMSSWEGSRAQCLLTGADLVTISSQEEMLGAQLKVWIGLKEEQNQLNPPGFLCADLSDPGFLCSSGPNVAVQRVN</sequence>
<protein>
    <recommendedName>
        <fullName evidence="3">C-type lectin domain-containing protein</fullName>
    </recommendedName>
</protein>
<reference evidence="2" key="1">
    <citation type="submission" date="2013-11" db="EMBL/GenBank/DDBJ databases">
        <title>The genomic landscape of the Guanapo guppy.</title>
        <authorList>
            <person name="Kuenstner A."/>
            <person name="Dreyer C."/>
        </authorList>
    </citation>
    <scope>NUCLEOTIDE SEQUENCE</scope>
    <source>
        <strain evidence="2">Guanapo</strain>
    </source>
</reference>
<keyword evidence="2" id="KW-1185">Reference proteome</keyword>
<dbReference type="AlphaFoldDB" id="A0A3P9N7I0"/>